<keyword evidence="4" id="KW-1185">Reference proteome</keyword>
<evidence type="ECO:0000313" key="3">
    <source>
        <dbReference type="EMBL" id="PVM73019.1"/>
    </source>
</evidence>
<dbReference type="Pfam" id="PF06035">
    <property type="entry name" value="Peptidase_C93"/>
    <property type="match status" value="1"/>
</dbReference>
<dbReference type="GO" id="GO:0008233">
    <property type="term" value="F:peptidase activity"/>
    <property type="evidence" value="ECO:0007669"/>
    <property type="project" value="UniProtKB-KW"/>
</dbReference>
<dbReference type="RefSeq" id="WP_116569686.1">
    <property type="nucleotide sequence ID" value="NZ_QDKP01000060.1"/>
</dbReference>
<reference evidence="3 4" key="1">
    <citation type="submission" date="2018-04" db="EMBL/GenBank/DDBJ databases">
        <title>The genome sequence of Caulobacter sp. 736.</title>
        <authorList>
            <person name="Gao J."/>
            <person name="Sun J."/>
        </authorList>
    </citation>
    <scope>NUCLEOTIDE SEQUENCE [LARGE SCALE GENOMIC DNA]</scope>
    <source>
        <strain evidence="3 4">736</strain>
    </source>
</reference>
<feature type="signal peptide" evidence="2">
    <location>
        <begin position="1"/>
        <end position="24"/>
    </location>
</feature>
<dbReference type="EMBL" id="QDKP01000060">
    <property type="protein sequence ID" value="PVM73019.1"/>
    <property type="molecule type" value="Genomic_DNA"/>
</dbReference>
<dbReference type="PANTHER" id="PTHR39327">
    <property type="match status" value="1"/>
</dbReference>
<protein>
    <submittedName>
        <fullName evidence="3">Cysteine protease</fullName>
    </submittedName>
</protein>
<proteinExistence type="predicted"/>
<gene>
    <name evidence="3" type="ORF">DDF65_21970</name>
</gene>
<dbReference type="GO" id="GO:0006508">
    <property type="term" value="P:proteolysis"/>
    <property type="evidence" value="ECO:0007669"/>
    <property type="project" value="UniProtKB-KW"/>
</dbReference>
<sequence>MKITAFLGTAIASLGLMAAAPALAGPAPAFMPMGAPAAAPPGFTDLCQRDLDSCGAAAHEIAALTGQAPQPGPGPGIATSSTSTAWSGGRRLTFAAQAQAIAAETEAPDETGDENTVAALTVEALAPLRLDTAFALVSPEAALAAALSPSAAAPARPVVSLASAAGELPRLSRDQMKLLNDINRRVNREVQKADDFDLYGMIEYWSLPRVIDGKMYGDCEDYALEKRRRLIEAGVPAAALSMAVAVTARGESHAVLVVAMEQGDWVLDNLTPWATPWSELNYRWIERQAPGSAAWVTIG</sequence>
<evidence type="ECO:0000313" key="4">
    <source>
        <dbReference type="Proteomes" id="UP000244913"/>
    </source>
</evidence>
<evidence type="ECO:0000256" key="1">
    <source>
        <dbReference type="SAM" id="MobiDB-lite"/>
    </source>
</evidence>
<dbReference type="AlphaFoldDB" id="A0A2T9IZY4"/>
<dbReference type="Proteomes" id="UP000244913">
    <property type="component" value="Unassembled WGS sequence"/>
</dbReference>
<feature type="chain" id="PRO_5015402160" evidence="2">
    <location>
        <begin position="25"/>
        <end position="299"/>
    </location>
</feature>
<accession>A0A2T9IZY4</accession>
<name>A0A2T9IZY4_9CAUL</name>
<comment type="caution">
    <text evidence="3">The sequence shown here is derived from an EMBL/GenBank/DDBJ whole genome shotgun (WGS) entry which is preliminary data.</text>
</comment>
<keyword evidence="3" id="KW-0645">Protease</keyword>
<dbReference type="InterPro" id="IPR010319">
    <property type="entry name" value="Transglutaminase-like_Cys_pept"/>
</dbReference>
<organism evidence="3 4">
    <name type="scientific">Caulobacter radicis</name>
    <dbReference type="NCBI Taxonomy" id="2172650"/>
    <lineage>
        <taxon>Bacteria</taxon>
        <taxon>Pseudomonadati</taxon>
        <taxon>Pseudomonadota</taxon>
        <taxon>Alphaproteobacteria</taxon>
        <taxon>Caulobacterales</taxon>
        <taxon>Caulobacteraceae</taxon>
        <taxon>Caulobacter</taxon>
    </lineage>
</organism>
<dbReference type="PANTHER" id="PTHR39327:SF1">
    <property type="entry name" value="BLR5470 PROTEIN"/>
    <property type="match status" value="1"/>
</dbReference>
<evidence type="ECO:0000256" key="2">
    <source>
        <dbReference type="SAM" id="SignalP"/>
    </source>
</evidence>
<keyword evidence="2" id="KW-0732">Signal</keyword>
<keyword evidence="3" id="KW-0378">Hydrolase</keyword>
<dbReference type="Gene3D" id="3.10.620.30">
    <property type="match status" value="1"/>
</dbReference>
<feature type="region of interest" description="Disordered" evidence="1">
    <location>
        <begin position="66"/>
        <end position="85"/>
    </location>
</feature>